<sequence length="63" mass="7281">MIARRESSLGQLFDHKMLTSKEIMVRKVVECQCAIRIDFKRSSHFLHSSANPTSFICLQVHDC</sequence>
<dbReference type="AlphaFoldDB" id="A0A0A9DSX8"/>
<reference evidence="1" key="2">
    <citation type="journal article" date="2015" name="Data Brief">
        <title>Shoot transcriptome of the giant reed, Arundo donax.</title>
        <authorList>
            <person name="Barrero R.A."/>
            <person name="Guerrero F.D."/>
            <person name="Moolhuijzen P."/>
            <person name="Goolsby J.A."/>
            <person name="Tidwell J."/>
            <person name="Bellgard S.E."/>
            <person name="Bellgard M.I."/>
        </authorList>
    </citation>
    <scope>NUCLEOTIDE SEQUENCE</scope>
    <source>
        <tissue evidence="1">Shoot tissue taken approximately 20 cm above the soil surface</tissue>
    </source>
</reference>
<organism evidence="1">
    <name type="scientific">Arundo donax</name>
    <name type="common">Giant reed</name>
    <name type="synonym">Donax arundinaceus</name>
    <dbReference type="NCBI Taxonomy" id="35708"/>
    <lineage>
        <taxon>Eukaryota</taxon>
        <taxon>Viridiplantae</taxon>
        <taxon>Streptophyta</taxon>
        <taxon>Embryophyta</taxon>
        <taxon>Tracheophyta</taxon>
        <taxon>Spermatophyta</taxon>
        <taxon>Magnoliopsida</taxon>
        <taxon>Liliopsida</taxon>
        <taxon>Poales</taxon>
        <taxon>Poaceae</taxon>
        <taxon>PACMAD clade</taxon>
        <taxon>Arundinoideae</taxon>
        <taxon>Arundineae</taxon>
        <taxon>Arundo</taxon>
    </lineage>
</organism>
<name>A0A0A9DSX8_ARUDO</name>
<protein>
    <submittedName>
        <fullName evidence="1">Uncharacterized protein</fullName>
    </submittedName>
</protein>
<evidence type="ECO:0000313" key="1">
    <source>
        <dbReference type="EMBL" id="JAD90906.1"/>
    </source>
</evidence>
<accession>A0A0A9DSX8</accession>
<proteinExistence type="predicted"/>
<reference evidence="1" key="1">
    <citation type="submission" date="2014-09" db="EMBL/GenBank/DDBJ databases">
        <authorList>
            <person name="Magalhaes I.L.F."/>
            <person name="Oliveira U."/>
            <person name="Santos F.R."/>
            <person name="Vidigal T.H.D.A."/>
            <person name="Brescovit A.D."/>
            <person name="Santos A.J."/>
        </authorList>
    </citation>
    <scope>NUCLEOTIDE SEQUENCE</scope>
    <source>
        <tissue evidence="1">Shoot tissue taken approximately 20 cm above the soil surface</tissue>
    </source>
</reference>
<dbReference type="EMBL" id="GBRH01206989">
    <property type="protein sequence ID" value="JAD90906.1"/>
    <property type="molecule type" value="Transcribed_RNA"/>
</dbReference>